<reference evidence="2 3" key="1">
    <citation type="submission" date="2021-03" db="EMBL/GenBank/DDBJ databases">
        <title>Fibrella sp. HMF5036 genome sequencing and assembly.</title>
        <authorList>
            <person name="Kang H."/>
            <person name="Kim H."/>
            <person name="Bae S."/>
            <person name="Joh K."/>
        </authorList>
    </citation>
    <scope>NUCLEOTIDE SEQUENCE [LARGE SCALE GENOMIC DNA]</scope>
    <source>
        <strain evidence="2 3">HMF5036</strain>
    </source>
</reference>
<evidence type="ECO:0000259" key="1">
    <source>
        <dbReference type="Pfam" id="PF00535"/>
    </source>
</evidence>
<dbReference type="AlphaFoldDB" id="A0A939K0R6"/>
<dbReference type="InterPro" id="IPR001173">
    <property type="entry name" value="Glyco_trans_2-like"/>
</dbReference>
<evidence type="ECO:0000313" key="2">
    <source>
        <dbReference type="EMBL" id="MBO0932738.1"/>
    </source>
</evidence>
<dbReference type="InterPro" id="IPR050834">
    <property type="entry name" value="Glycosyltransf_2"/>
</dbReference>
<organism evidence="2 3">
    <name type="scientific">Fibrella aquatilis</name>
    <dbReference type="NCBI Taxonomy" id="2817059"/>
    <lineage>
        <taxon>Bacteria</taxon>
        <taxon>Pseudomonadati</taxon>
        <taxon>Bacteroidota</taxon>
        <taxon>Cytophagia</taxon>
        <taxon>Cytophagales</taxon>
        <taxon>Spirosomataceae</taxon>
        <taxon>Fibrella</taxon>
    </lineage>
</organism>
<dbReference type="InterPro" id="IPR029044">
    <property type="entry name" value="Nucleotide-diphossugar_trans"/>
</dbReference>
<gene>
    <name evidence="2" type="ORF">J2I48_17140</name>
</gene>
<dbReference type="EMBL" id="JAFMYU010000014">
    <property type="protein sequence ID" value="MBO0932738.1"/>
    <property type="molecule type" value="Genomic_DNA"/>
</dbReference>
<evidence type="ECO:0000313" key="3">
    <source>
        <dbReference type="Proteomes" id="UP000664795"/>
    </source>
</evidence>
<dbReference type="PANTHER" id="PTHR43685:SF2">
    <property type="entry name" value="GLYCOSYLTRANSFERASE 2-LIKE DOMAIN-CONTAINING PROTEIN"/>
    <property type="match status" value="1"/>
</dbReference>
<feature type="domain" description="Glycosyltransferase 2-like" evidence="1">
    <location>
        <begin position="13"/>
        <end position="179"/>
    </location>
</feature>
<accession>A0A939K0R6</accession>
<dbReference type="Gene3D" id="3.90.550.10">
    <property type="entry name" value="Spore Coat Polysaccharide Biosynthesis Protein SpsA, Chain A"/>
    <property type="match status" value="1"/>
</dbReference>
<proteinExistence type="predicted"/>
<dbReference type="Pfam" id="PF00535">
    <property type="entry name" value="Glycos_transf_2"/>
    <property type="match status" value="1"/>
</dbReference>
<sequence>MVSQSLNKHPYVSIVIPLYNQQLPYFREALFSALAQTYGPVEIIVSDNHSTNEVPAWLATQADTRLRVVKPDQFLPMVEHFQFAADQAQGDWILYLCSDDYLYPTCVETLVNHLPNNDSAAVAYGELASVDFQNLDQIKFYYNRKATGLRTPAQSLNELIGQRPFFAWIPGGMIRRDAYQHCRDVLNGRITYGFDVALLLKAHEAGSILYVDKPIGKFRIWAAKDGKLGGNRLGEIIRDAGRCVELVETSTTLRGYVTDSILANWRQYQARRMELSVLIDFFTKGSTASEAESLLSVVATSLALPSSFTKLIRLLLKKPLSMFSRPLLASLYDAYIYAQKWIKRPV</sequence>
<name>A0A939K0R6_9BACT</name>
<dbReference type="SUPFAM" id="SSF53448">
    <property type="entry name" value="Nucleotide-diphospho-sugar transferases"/>
    <property type="match status" value="1"/>
</dbReference>
<comment type="caution">
    <text evidence="2">The sequence shown here is derived from an EMBL/GenBank/DDBJ whole genome shotgun (WGS) entry which is preliminary data.</text>
</comment>
<protein>
    <submittedName>
        <fullName evidence="2">Glycosyltransferase</fullName>
    </submittedName>
</protein>
<dbReference type="RefSeq" id="WP_207336703.1">
    <property type="nucleotide sequence ID" value="NZ_JAFMYU010000014.1"/>
</dbReference>
<keyword evidence="3" id="KW-1185">Reference proteome</keyword>
<dbReference type="PANTHER" id="PTHR43685">
    <property type="entry name" value="GLYCOSYLTRANSFERASE"/>
    <property type="match status" value="1"/>
</dbReference>
<dbReference type="Proteomes" id="UP000664795">
    <property type="component" value="Unassembled WGS sequence"/>
</dbReference>